<gene>
    <name evidence="1" type="ORF">SARC_12435</name>
</gene>
<dbReference type="EMBL" id="KQ243898">
    <property type="protein sequence ID" value="KNC75030.1"/>
    <property type="molecule type" value="Genomic_DNA"/>
</dbReference>
<keyword evidence="2" id="KW-1185">Reference proteome</keyword>
<sequence>MYHSNAKEWTVNVTRDDTNLHVLCLNHVIMATGMSGLPNVPDFPGADEFKGEIHYSSAHGYRCAKV</sequence>
<protein>
    <recommendedName>
        <fullName evidence="3">FAD/NAD(P)-binding domain-containing protein</fullName>
    </recommendedName>
</protein>
<evidence type="ECO:0000313" key="1">
    <source>
        <dbReference type="EMBL" id="KNC75030.1"/>
    </source>
</evidence>
<dbReference type="Gene3D" id="3.50.50.60">
    <property type="entry name" value="FAD/NAD(P)-binding domain"/>
    <property type="match status" value="1"/>
</dbReference>
<dbReference type="Proteomes" id="UP000054560">
    <property type="component" value="Unassembled WGS sequence"/>
</dbReference>
<name>A0A0L0FE53_9EUKA</name>
<evidence type="ECO:0008006" key="3">
    <source>
        <dbReference type="Google" id="ProtNLM"/>
    </source>
</evidence>
<dbReference type="SUPFAM" id="SSF51905">
    <property type="entry name" value="FAD/NAD(P)-binding domain"/>
    <property type="match status" value="1"/>
</dbReference>
<dbReference type="AlphaFoldDB" id="A0A0L0FE53"/>
<proteinExistence type="predicted"/>
<accession>A0A0L0FE53</accession>
<reference evidence="1 2" key="1">
    <citation type="submission" date="2011-02" db="EMBL/GenBank/DDBJ databases">
        <title>The Genome Sequence of Sphaeroforma arctica JP610.</title>
        <authorList>
            <consortium name="The Broad Institute Genome Sequencing Platform"/>
            <person name="Russ C."/>
            <person name="Cuomo C."/>
            <person name="Young S.K."/>
            <person name="Zeng Q."/>
            <person name="Gargeya S."/>
            <person name="Alvarado L."/>
            <person name="Berlin A."/>
            <person name="Chapman S.B."/>
            <person name="Chen Z."/>
            <person name="Freedman E."/>
            <person name="Gellesch M."/>
            <person name="Goldberg J."/>
            <person name="Griggs A."/>
            <person name="Gujja S."/>
            <person name="Heilman E."/>
            <person name="Heiman D."/>
            <person name="Howarth C."/>
            <person name="Mehta T."/>
            <person name="Neiman D."/>
            <person name="Pearson M."/>
            <person name="Roberts A."/>
            <person name="Saif S."/>
            <person name="Shea T."/>
            <person name="Shenoy N."/>
            <person name="Sisk P."/>
            <person name="Stolte C."/>
            <person name="Sykes S."/>
            <person name="White J."/>
            <person name="Yandava C."/>
            <person name="Burger G."/>
            <person name="Gray M.W."/>
            <person name="Holland P.W.H."/>
            <person name="King N."/>
            <person name="Lang F.B.F."/>
            <person name="Roger A.J."/>
            <person name="Ruiz-Trillo I."/>
            <person name="Haas B."/>
            <person name="Nusbaum C."/>
            <person name="Birren B."/>
        </authorList>
    </citation>
    <scope>NUCLEOTIDE SEQUENCE [LARGE SCALE GENOMIC DNA]</scope>
    <source>
        <strain evidence="1 2">JP610</strain>
    </source>
</reference>
<evidence type="ECO:0000313" key="2">
    <source>
        <dbReference type="Proteomes" id="UP000054560"/>
    </source>
</evidence>
<dbReference type="RefSeq" id="XP_014148932.1">
    <property type="nucleotide sequence ID" value="XM_014293457.1"/>
</dbReference>
<dbReference type="GeneID" id="25912939"/>
<dbReference type="OrthoDB" id="66881at2759"/>
<dbReference type="InterPro" id="IPR036188">
    <property type="entry name" value="FAD/NAD-bd_sf"/>
</dbReference>
<organism evidence="1 2">
    <name type="scientific">Sphaeroforma arctica JP610</name>
    <dbReference type="NCBI Taxonomy" id="667725"/>
    <lineage>
        <taxon>Eukaryota</taxon>
        <taxon>Ichthyosporea</taxon>
        <taxon>Ichthyophonida</taxon>
        <taxon>Sphaeroforma</taxon>
    </lineage>
</organism>